<organism evidence="2 3">
    <name type="scientific">Liparis tanakae</name>
    <name type="common">Tanaka's snailfish</name>
    <dbReference type="NCBI Taxonomy" id="230148"/>
    <lineage>
        <taxon>Eukaryota</taxon>
        <taxon>Metazoa</taxon>
        <taxon>Chordata</taxon>
        <taxon>Craniata</taxon>
        <taxon>Vertebrata</taxon>
        <taxon>Euteleostomi</taxon>
        <taxon>Actinopterygii</taxon>
        <taxon>Neopterygii</taxon>
        <taxon>Teleostei</taxon>
        <taxon>Neoteleostei</taxon>
        <taxon>Acanthomorphata</taxon>
        <taxon>Eupercaria</taxon>
        <taxon>Perciformes</taxon>
        <taxon>Cottioidei</taxon>
        <taxon>Cottales</taxon>
        <taxon>Liparidae</taxon>
        <taxon>Liparis</taxon>
    </lineage>
</organism>
<feature type="region of interest" description="Disordered" evidence="1">
    <location>
        <begin position="62"/>
        <end position="151"/>
    </location>
</feature>
<reference evidence="2 3" key="1">
    <citation type="submission" date="2019-03" db="EMBL/GenBank/DDBJ databases">
        <title>First draft genome of Liparis tanakae, snailfish: a comprehensive survey of snailfish specific genes.</title>
        <authorList>
            <person name="Kim W."/>
            <person name="Song I."/>
            <person name="Jeong J.-H."/>
            <person name="Kim D."/>
            <person name="Kim S."/>
            <person name="Ryu S."/>
            <person name="Song J.Y."/>
            <person name="Lee S.K."/>
        </authorList>
    </citation>
    <scope>NUCLEOTIDE SEQUENCE [LARGE SCALE GENOMIC DNA]</scope>
    <source>
        <tissue evidence="2">Muscle</tissue>
    </source>
</reference>
<keyword evidence="3" id="KW-1185">Reference proteome</keyword>
<evidence type="ECO:0000256" key="1">
    <source>
        <dbReference type="SAM" id="MobiDB-lite"/>
    </source>
</evidence>
<name>A0A4Z2FR91_9TELE</name>
<feature type="compositionally biased region" description="Basic and acidic residues" evidence="1">
    <location>
        <begin position="99"/>
        <end position="121"/>
    </location>
</feature>
<comment type="caution">
    <text evidence="2">The sequence shown here is derived from an EMBL/GenBank/DDBJ whole genome shotgun (WGS) entry which is preliminary data.</text>
</comment>
<sequence length="205" mass="21975">MKVNFYSAHVLYSTDRDDAKREPLTPPKVESATDMGMSHDMNVTAVATPPHHCHGVGGQQLLGAHGRDVGQVGGHAGGSQQAGGDLWGEAGGEDGLQDVVREGERDHGLRGGGDDQHRDPQAQKPGGTTAAGPATPEDASASDPESAWGSEGLTPRRLPLVLPTPLLPLLVAIHRLRLPLLRDHRLKEGEVYLFFRWTNSHFQGR</sequence>
<gene>
    <name evidence="2" type="ORF">EYF80_046364</name>
</gene>
<proteinExistence type="predicted"/>
<feature type="compositionally biased region" description="Low complexity" evidence="1">
    <location>
        <begin position="125"/>
        <end position="136"/>
    </location>
</feature>
<feature type="compositionally biased region" description="Gly residues" evidence="1">
    <location>
        <begin position="71"/>
        <end position="90"/>
    </location>
</feature>
<dbReference type="AlphaFoldDB" id="A0A4Z2FR91"/>
<evidence type="ECO:0000313" key="2">
    <source>
        <dbReference type="EMBL" id="TNN43435.1"/>
    </source>
</evidence>
<dbReference type="EMBL" id="SRLO01000965">
    <property type="protein sequence ID" value="TNN43435.1"/>
    <property type="molecule type" value="Genomic_DNA"/>
</dbReference>
<accession>A0A4Z2FR91</accession>
<protein>
    <submittedName>
        <fullName evidence="2">Uncharacterized protein</fullName>
    </submittedName>
</protein>
<dbReference type="Proteomes" id="UP000314294">
    <property type="component" value="Unassembled WGS sequence"/>
</dbReference>
<evidence type="ECO:0000313" key="3">
    <source>
        <dbReference type="Proteomes" id="UP000314294"/>
    </source>
</evidence>